<keyword evidence="2 5" id="KW-0808">Transferase</keyword>
<keyword evidence="5" id="KW-0963">Cytoplasm</keyword>
<protein>
    <recommendedName>
        <fullName evidence="5 6">Octanoyltransferase</fullName>
        <ecNumber evidence="5 6">2.3.1.181</ecNumber>
    </recommendedName>
    <alternativeName>
        <fullName evidence="5">Lipoate-protein ligase B</fullName>
    </alternativeName>
    <alternativeName>
        <fullName evidence="5">Lipoyl/octanoyl transferase</fullName>
    </alternativeName>
    <alternativeName>
        <fullName evidence="5">Octanoyl-[acyl-carrier-protein]-protein N-octanoyltransferase</fullName>
    </alternativeName>
</protein>
<evidence type="ECO:0000256" key="6">
    <source>
        <dbReference type="PIRNR" id="PIRNR016262"/>
    </source>
</evidence>
<dbReference type="InterPro" id="IPR000544">
    <property type="entry name" value="Octanoyltransferase"/>
</dbReference>
<evidence type="ECO:0000313" key="11">
    <source>
        <dbReference type="EMBL" id="CDM66451.1"/>
    </source>
</evidence>
<dbReference type="EMBL" id="CBXV010000008">
    <property type="protein sequence ID" value="CDM66451.1"/>
    <property type="molecule type" value="Genomic_DNA"/>
</dbReference>
<evidence type="ECO:0000259" key="10">
    <source>
        <dbReference type="PROSITE" id="PS51733"/>
    </source>
</evidence>
<accession>A0A0B6WZA1</accession>
<comment type="similarity">
    <text evidence="5 6">Belongs to the LipB family.</text>
</comment>
<dbReference type="PANTHER" id="PTHR10993:SF7">
    <property type="entry name" value="LIPOYLTRANSFERASE 2, MITOCHONDRIAL-RELATED"/>
    <property type="match status" value="1"/>
</dbReference>
<dbReference type="SUPFAM" id="SSF55681">
    <property type="entry name" value="Class II aaRS and biotin synthetases"/>
    <property type="match status" value="1"/>
</dbReference>
<comment type="pathway">
    <text evidence="1 5 6">Protein modification; protein lipoylation via endogenous pathway; protein N(6)-(lipoyl)lysine from octanoyl-[acyl-carrier-protein]: step 1/2.</text>
</comment>
<dbReference type="STRING" id="454194.PYK22_02481"/>
<evidence type="ECO:0000256" key="3">
    <source>
        <dbReference type="ARBA" id="ARBA00023315"/>
    </source>
</evidence>
<dbReference type="InterPro" id="IPR045864">
    <property type="entry name" value="aa-tRNA-synth_II/BPL/LPL"/>
</dbReference>
<dbReference type="GO" id="GO:0009249">
    <property type="term" value="P:protein lipoylation"/>
    <property type="evidence" value="ECO:0007669"/>
    <property type="project" value="InterPro"/>
</dbReference>
<evidence type="ECO:0000256" key="8">
    <source>
        <dbReference type="PIRSR" id="PIRSR016262-2"/>
    </source>
</evidence>
<sequence>MRRRLLRVQRLGRLDYATALRVQKETERRVLHGEQPDTLLLVEHPHVITLGRRATQSAILAAPELLRARGVEIFETDRGGKATYHGLGQLVGYPIINLRPDRQDVHAYVRDLEEVLIRALADFDIEAFRIKGFTGVHTTRGKVAAIGVHIARWVTTHGFALNVNTDLSYFDLIVACEGEPVSSMKEILGRELSLREVEDRIIMRFAEVFGMALSEGSLASSA</sequence>
<name>A0A0B6WZA1_9BACT</name>
<feature type="binding site" evidence="5 8">
    <location>
        <begin position="158"/>
        <end position="160"/>
    </location>
    <ligand>
        <name>substrate</name>
    </ligand>
</feature>
<dbReference type="NCBIfam" id="TIGR00214">
    <property type="entry name" value="lipB"/>
    <property type="match status" value="1"/>
</dbReference>
<dbReference type="OrthoDB" id="9787061at2"/>
<gene>
    <name evidence="5" type="primary">lipB</name>
    <name evidence="11" type="ORF">PYK22_02481</name>
</gene>
<comment type="function">
    <text evidence="4 5 6">Catalyzes the transfer of endogenously produced octanoic acid from octanoyl-acyl-carrier-protein onto the lipoyl domains of lipoate-dependent enzymes. Lipoyl-ACP can also act as a substrate although octanoyl-ACP is likely to be the physiological substrate.</text>
</comment>
<comment type="miscellaneous">
    <text evidence="5">In the reaction, the free carboxyl group of octanoic acid is attached via an amide linkage to the epsilon-amino group of a specific lysine residue of lipoyl domains of lipoate-dependent enzymes.</text>
</comment>
<dbReference type="PIRSF" id="PIRSF016262">
    <property type="entry name" value="LPLase"/>
    <property type="match status" value="1"/>
</dbReference>
<dbReference type="InterPro" id="IPR020605">
    <property type="entry name" value="Octanoyltransferase_CS"/>
</dbReference>
<dbReference type="PROSITE" id="PS51733">
    <property type="entry name" value="BPL_LPL_CATALYTIC"/>
    <property type="match status" value="1"/>
</dbReference>
<proteinExistence type="inferred from homology"/>
<feature type="site" description="Lowers pKa of active site Cys" evidence="5 9">
    <location>
        <position position="142"/>
    </location>
</feature>
<organism evidence="11 12">
    <name type="scientific">Pyrinomonas methylaliphatogenes</name>
    <dbReference type="NCBI Taxonomy" id="454194"/>
    <lineage>
        <taxon>Bacteria</taxon>
        <taxon>Pseudomonadati</taxon>
        <taxon>Acidobacteriota</taxon>
        <taxon>Blastocatellia</taxon>
        <taxon>Blastocatellales</taxon>
        <taxon>Pyrinomonadaceae</taxon>
        <taxon>Pyrinomonas</taxon>
    </lineage>
</organism>
<dbReference type="UniPathway" id="UPA00538">
    <property type="reaction ID" value="UER00592"/>
</dbReference>
<evidence type="ECO:0000256" key="2">
    <source>
        <dbReference type="ARBA" id="ARBA00022679"/>
    </source>
</evidence>
<dbReference type="AlphaFoldDB" id="A0A0B6WZA1"/>
<keyword evidence="12" id="KW-1185">Reference proteome</keyword>
<dbReference type="CDD" id="cd16444">
    <property type="entry name" value="LipB"/>
    <property type="match status" value="1"/>
</dbReference>
<evidence type="ECO:0000256" key="5">
    <source>
        <dbReference type="HAMAP-Rule" id="MF_00013"/>
    </source>
</evidence>
<dbReference type="HAMAP" id="MF_00013">
    <property type="entry name" value="LipB"/>
    <property type="match status" value="1"/>
</dbReference>
<dbReference type="GO" id="GO:0016874">
    <property type="term" value="F:ligase activity"/>
    <property type="evidence" value="ECO:0007669"/>
    <property type="project" value="UniProtKB-KW"/>
</dbReference>
<feature type="active site" description="Acyl-thioester intermediate" evidence="5 7">
    <location>
        <position position="176"/>
    </location>
</feature>
<dbReference type="GO" id="GO:0005737">
    <property type="term" value="C:cytoplasm"/>
    <property type="evidence" value="ECO:0007669"/>
    <property type="project" value="UniProtKB-SubCell"/>
</dbReference>
<keyword evidence="3 5" id="KW-0012">Acyltransferase</keyword>
<dbReference type="Gene3D" id="3.30.930.10">
    <property type="entry name" value="Bira Bifunctional Protein, Domain 2"/>
    <property type="match status" value="1"/>
</dbReference>
<dbReference type="Pfam" id="PF21948">
    <property type="entry name" value="LplA-B_cat"/>
    <property type="match status" value="1"/>
</dbReference>
<dbReference type="InterPro" id="IPR004143">
    <property type="entry name" value="BPL_LPL_catalytic"/>
</dbReference>
<dbReference type="GO" id="GO:0033819">
    <property type="term" value="F:lipoyl(octanoyl) transferase activity"/>
    <property type="evidence" value="ECO:0007669"/>
    <property type="project" value="UniProtKB-EC"/>
</dbReference>
<comment type="catalytic activity">
    <reaction evidence="5 6">
        <text>octanoyl-[ACP] + L-lysyl-[protein] = N(6)-octanoyl-L-lysyl-[protein] + holo-[ACP] + H(+)</text>
        <dbReference type="Rhea" id="RHEA:17665"/>
        <dbReference type="Rhea" id="RHEA-COMP:9636"/>
        <dbReference type="Rhea" id="RHEA-COMP:9685"/>
        <dbReference type="Rhea" id="RHEA-COMP:9752"/>
        <dbReference type="Rhea" id="RHEA-COMP:9928"/>
        <dbReference type="ChEBI" id="CHEBI:15378"/>
        <dbReference type="ChEBI" id="CHEBI:29969"/>
        <dbReference type="ChEBI" id="CHEBI:64479"/>
        <dbReference type="ChEBI" id="CHEBI:78463"/>
        <dbReference type="ChEBI" id="CHEBI:78809"/>
        <dbReference type="EC" id="2.3.1.181"/>
    </reaction>
</comment>
<dbReference type="PANTHER" id="PTHR10993">
    <property type="entry name" value="OCTANOYLTRANSFERASE"/>
    <property type="match status" value="1"/>
</dbReference>
<comment type="subcellular location">
    <subcellularLocation>
        <location evidence="5">Cytoplasm</location>
    </subcellularLocation>
</comment>
<evidence type="ECO:0000256" key="7">
    <source>
        <dbReference type="PIRSR" id="PIRSR016262-1"/>
    </source>
</evidence>
<evidence type="ECO:0000313" key="12">
    <source>
        <dbReference type="Proteomes" id="UP000031518"/>
    </source>
</evidence>
<feature type="binding site" evidence="5 8">
    <location>
        <begin position="145"/>
        <end position="147"/>
    </location>
    <ligand>
        <name>substrate</name>
    </ligand>
</feature>
<dbReference type="EC" id="2.3.1.181" evidence="5 6"/>
<dbReference type="Proteomes" id="UP000031518">
    <property type="component" value="Unassembled WGS sequence"/>
</dbReference>
<reference evidence="11 12" key="2">
    <citation type="submission" date="2015-01" db="EMBL/GenBank/DDBJ databases">
        <title>Complete genome sequence of Pyrinomonas methylaliphatogenes type strain K22T.</title>
        <authorList>
            <person name="Lee K.C.Y."/>
            <person name="Power J.F."/>
            <person name="Dunfield P.F."/>
            <person name="Morgan X.C."/>
            <person name="Huttenhower C."/>
            <person name="Stott M.B."/>
        </authorList>
    </citation>
    <scope>NUCLEOTIDE SEQUENCE [LARGE SCALE GENOMIC DNA]</scope>
    <source>
        <strain evidence="11 12">K22</strain>
    </source>
</reference>
<evidence type="ECO:0000256" key="4">
    <source>
        <dbReference type="ARBA" id="ARBA00024732"/>
    </source>
</evidence>
<dbReference type="NCBIfam" id="NF010925">
    <property type="entry name" value="PRK14345.1"/>
    <property type="match status" value="1"/>
</dbReference>
<dbReference type="PROSITE" id="PS01313">
    <property type="entry name" value="LIPB"/>
    <property type="match status" value="1"/>
</dbReference>
<feature type="binding site" evidence="5 8">
    <location>
        <begin position="78"/>
        <end position="85"/>
    </location>
    <ligand>
        <name>substrate</name>
    </ligand>
</feature>
<keyword evidence="11" id="KW-0436">Ligase</keyword>
<evidence type="ECO:0000256" key="9">
    <source>
        <dbReference type="PIRSR" id="PIRSR016262-3"/>
    </source>
</evidence>
<dbReference type="RefSeq" id="WP_060635780.1">
    <property type="nucleotide sequence ID" value="NZ_CBXV010000008.1"/>
</dbReference>
<reference evidence="11 12" key="1">
    <citation type="submission" date="2013-12" db="EMBL/GenBank/DDBJ databases">
        <authorList>
            <person name="Stott M."/>
        </authorList>
    </citation>
    <scope>NUCLEOTIDE SEQUENCE [LARGE SCALE GENOMIC DNA]</scope>
    <source>
        <strain evidence="11 12">K22</strain>
    </source>
</reference>
<feature type="domain" description="BPL/LPL catalytic" evidence="10">
    <location>
        <begin position="33"/>
        <end position="213"/>
    </location>
</feature>
<evidence type="ECO:0000256" key="1">
    <source>
        <dbReference type="ARBA" id="ARBA00004821"/>
    </source>
</evidence>